<accession>A0ACB9L2X1</accession>
<sequence>MEKTQLFCESDHLKTNDYVIDPHILKGSGLAYVRRVMDRMEANNNNSFFSHFGLVLGLEPDKGVEERDDESTSTEEDDDFSSLGEECDIFSLDAECEAREADDDTSSLGEAHEADDDTSSLGEDREEEDIVFLPKLILKGDTSSHEGFD</sequence>
<organism evidence="1 2">
    <name type="scientific">Melastoma candidum</name>
    <dbReference type="NCBI Taxonomy" id="119954"/>
    <lineage>
        <taxon>Eukaryota</taxon>
        <taxon>Viridiplantae</taxon>
        <taxon>Streptophyta</taxon>
        <taxon>Embryophyta</taxon>
        <taxon>Tracheophyta</taxon>
        <taxon>Spermatophyta</taxon>
        <taxon>Magnoliopsida</taxon>
        <taxon>eudicotyledons</taxon>
        <taxon>Gunneridae</taxon>
        <taxon>Pentapetalae</taxon>
        <taxon>rosids</taxon>
        <taxon>malvids</taxon>
        <taxon>Myrtales</taxon>
        <taxon>Melastomataceae</taxon>
        <taxon>Melastomatoideae</taxon>
        <taxon>Melastomateae</taxon>
        <taxon>Melastoma</taxon>
    </lineage>
</organism>
<protein>
    <submittedName>
        <fullName evidence="1">Uncharacterized protein</fullName>
    </submittedName>
</protein>
<gene>
    <name evidence="1" type="ORF">MLD38_039325</name>
</gene>
<evidence type="ECO:0000313" key="2">
    <source>
        <dbReference type="Proteomes" id="UP001057402"/>
    </source>
</evidence>
<proteinExistence type="predicted"/>
<keyword evidence="2" id="KW-1185">Reference proteome</keyword>
<comment type="caution">
    <text evidence="1">The sequence shown here is derived from an EMBL/GenBank/DDBJ whole genome shotgun (WGS) entry which is preliminary data.</text>
</comment>
<reference evidence="2" key="1">
    <citation type="journal article" date="2023" name="Front. Plant Sci.">
        <title>Chromosomal-level genome assembly of Melastoma candidum provides insights into trichome evolution.</title>
        <authorList>
            <person name="Zhong Y."/>
            <person name="Wu W."/>
            <person name="Sun C."/>
            <person name="Zou P."/>
            <person name="Liu Y."/>
            <person name="Dai S."/>
            <person name="Zhou R."/>
        </authorList>
    </citation>
    <scope>NUCLEOTIDE SEQUENCE [LARGE SCALE GENOMIC DNA]</scope>
</reference>
<dbReference type="EMBL" id="CM042891">
    <property type="protein sequence ID" value="KAI4303728.1"/>
    <property type="molecule type" value="Genomic_DNA"/>
</dbReference>
<dbReference type="Proteomes" id="UP001057402">
    <property type="component" value="Chromosome 12"/>
</dbReference>
<name>A0ACB9L2X1_9MYRT</name>
<evidence type="ECO:0000313" key="1">
    <source>
        <dbReference type="EMBL" id="KAI4303728.1"/>
    </source>
</evidence>